<dbReference type="AlphaFoldDB" id="A0AAE6JRD8"/>
<evidence type="ECO:0000313" key="2">
    <source>
        <dbReference type="EMBL" id="QEN10542.1"/>
    </source>
</evidence>
<sequence length="284" mass="32880">MLGKIMKTVAVITSTIGRPHLERAILSVQQQTYPCKHYVFVDGEQFAKDAKQILDKYPHVIAIYLPMNTGANGWTNSSINAIAPFLVKEDVICYLDDDNWYEANHVENSSKVLNETGADYAFALRNLYDDQEEFVCQDLLESIGNYENNLPNPYQFKITINDKTYACQTEVHKKDGHIDTNCYLIKRDLALRVSHFWYSGKNNDTNFYTILKKVKAVGKCSKGFTVNYVMEPEKWDPGFFSTVRTMDPNMPKPVMIKLFKEMFRMKMRQVMEINGGVYPWNRDE</sequence>
<reference evidence="2 3" key="1">
    <citation type="submission" date="2019-04" db="EMBL/GenBank/DDBJ databases">
        <title>Complete Genome and Methylome Analysis of Haemophilus haemolyticus NEB129.</title>
        <authorList>
            <person name="Fomenkov A."/>
            <person name="Roberts R.J."/>
            <person name="Anton B.P."/>
            <person name="Vincze T."/>
        </authorList>
    </citation>
    <scope>NUCLEOTIDE SEQUENCE [LARGE SCALE GENOMIC DNA]</scope>
    <source>
        <strain evidence="2 3">NEB129</strain>
    </source>
</reference>
<evidence type="ECO:0000259" key="1">
    <source>
        <dbReference type="Pfam" id="PF00535"/>
    </source>
</evidence>
<dbReference type="CDD" id="cd00761">
    <property type="entry name" value="Glyco_tranf_GTA_type"/>
    <property type="match status" value="1"/>
</dbReference>
<gene>
    <name evidence="2" type="ORF">E5Q53_03190</name>
</gene>
<dbReference type="InterPro" id="IPR001173">
    <property type="entry name" value="Glyco_trans_2-like"/>
</dbReference>
<evidence type="ECO:0000313" key="3">
    <source>
        <dbReference type="Proteomes" id="UP000323974"/>
    </source>
</evidence>
<dbReference type="KEGG" id="hpaa:E5Q53_03190"/>
<dbReference type="Gene3D" id="3.90.550.10">
    <property type="entry name" value="Spore Coat Polysaccharide Biosynthesis Protein SpsA, Chain A"/>
    <property type="match status" value="1"/>
</dbReference>
<feature type="domain" description="Glycosyltransferase 2-like" evidence="1">
    <location>
        <begin position="19"/>
        <end position="135"/>
    </location>
</feature>
<dbReference type="EMBL" id="CP038817">
    <property type="protein sequence ID" value="QEN10542.1"/>
    <property type="molecule type" value="Genomic_DNA"/>
</dbReference>
<name>A0AAE6JRD8_HAEPH</name>
<dbReference type="SUPFAM" id="SSF53448">
    <property type="entry name" value="Nucleotide-diphospho-sugar transferases"/>
    <property type="match status" value="1"/>
</dbReference>
<dbReference type="InterPro" id="IPR029044">
    <property type="entry name" value="Nucleotide-diphossugar_trans"/>
</dbReference>
<organism evidence="2 3">
    <name type="scientific">Haemophilus parahaemolyticus</name>
    <dbReference type="NCBI Taxonomy" id="735"/>
    <lineage>
        <taxon>Bacteria</taxon>
        <taxon>Pseudomonadati</taxon>
        <taxon>Pseudomonadota</taxon>
        <taxon>Gammaproteobacteria</taxon>
        <taxon>Pasteurellales</taxon>
        <taxon>Pasteurellaceae</taxon>
        <taxon>Haemophilus</taxon>
    </lineage>
</organism>
<protein>
    <submittedName>
        <fullName evidence="2">Glycosyltransferase family 2 protein</fullName>
    </submittedName>
</protein>
<accession>A0AAE6JRD8</accession>
<proteinExistence type="predicted"/>
<dbReference type="Proteomes" id="UP000323974">
    <property type="component" value="Chromosome"/>
</dbReference>
<dbReference type="Pfam" id="PF00535">
    <property type="entry name" value="Glycos_transf_2"/>
    <property type="match status" value="1"/>
</dbReference>